<dbReference type="InterPro" id="IPR036610">
    <property type="entry name" value="PEBP-like_sf"/>
</dbReference>
<dbReference type="STRING" id="543526.Htur_2383"/>
<dbReference type="Pfam" id="PF01161">
    <property type="entry name" value="PBP"/>
    <property type="match status" value="1"/>
</dbReference>
<dbReference type="InterPro" id="IPR008914">
    <property type="entry name" value="PEBP"/>
</dbReference>
<gene>
    <name evidence="2" type="ordered locus">Htur_2383</name>
</gene>
<evidence type="ECO:0000313" key="3">
    <source>
        <dbReference type="Proteomes" id="UP000001903"/>
    </source>
</evidence>
<dbReference type="InterPro" id="IPR005247">
    <property type="entry name" value="YbhB_YbcL/LppC-like"/>
</dbReference>
<dbReference type="EMBL" id="CP001860">
    <property type="protein sequence ID" value="ADB61261.1"/>
    <property type="molecule type" value="Genomic_DNA"/>
</dbReference>
<evidence type="ECO:0000313" key="2">
    <source>
        <dbReference type="EMBL" id="ADB61261.1"/>
    </source>
</evidence>
<evidence type="ECO:0000256" key="1">
    <source>
        <dbReference type="SAM" id="MobiDB-lite"/>
    </source>
</evidence>
<keyword evidence="3" id="KW-1185">Reference proteome</keyword>
<name>D2RV60_HALTV</name>
<dbReference type="OrthoDB" id="28720at2157"/>
<dbReference type="PANTHER" id="PTHR30289">
    <property type="entry name" value="UNCHARACTERIZED PROTEIN YBCL-RELATED"/>
    <property type="match status" value="1"/>
</dbReference>
<dbReference type="AlphaFoldDB" id="D2RV60"/>
<dbReference type="KEGG" id="htu:Htur_2383"/>
<organism evidence="2 3">
    <name type="scientific">Haloterrigena turkmenica (strain ATCC 51198 / DSM 5511 / JCM 9101 / NCIMB 13204 / VKM B-1734 / 4k)</name>
    <name type="common">Halococcus turkmenicus</name>
    <dbReference type="NCBI Taxonomy" id="543526"/>
    <lineage>
        <taxon>Archaea</taxon>
        <taxon>Methanobacteriati</taxon>
        <taxon>Methanobacteriota</taxon>
        <taxon>Stenosarchaea group</taxon>
        <taxon>Halobacteria</taxon>
        <taxon>Halobacteriales</taxon>
        <taxon>Natrialbaceae</taxon>
        <taxon>Haloterrigena</taxon>
    </lineage>
</organism>
<reference evidence="2 3" key="1">
    <citation type="journal article" date="2010" name="Stand. Genomic Sci.">
        <title>Complete genome sequence of Haloterrigena turkmenica type strain (4k).</title>
        <authorList>
            <person name="Saunders E."/>
            <person name="Tindall B.J."/>
            <person name="Fahnrich R."/>
            <person name="Lapidus A."/>
            <person name="Copeland A."/>
            <person name="Del Rio T.G."/>
            <person name="Lucas S."/>
            <person name="Chen F."/>
            <person name="Tice H."/>
            <person name="Cheng J.F."/>
            <person name="Han C."/>
            <person name="Detter J.C."/>
            <person name="Bruce D."/>
            <person name="Goodwin L."/>
            <person name="Chain P."/>
            <person name="Pitluck S."/>
            <person name="Pati A."/>
            <person name="Ivanova N."/>
            <person name="Mavromatis K."/>
            <person name="Chen A."/>
            <person name="Palaniappan K."/>
            <person name="Land M."/>
            <person name="Hauser L."/>
            <person name="Chang Y.J."/>
            <person name="Jeffries C.D."/>
            <person name="Brettin T."/>
            <person name="Rohde M."/>
            <person name="Goker M."/>
            <person name="Bristow J."/>
            <person name="Eisen J.A."/>
            <person name="Markowitz V."/>
            <person name="Hugenholtz P."/>
            <person name="Klenk H.P."/>
            <person name="Kyrpides N.C."/>
        </authorList>
    </citation>
    <scope>NUCLEOTIDE SEQUENCE [LARGE SCALE GENOMIC DNA]</scope>
    <source>
        <strain evidence="3">ATCC 51198 / DSM 5511 / JCM 9101 / NCIMB 13204 / VKM B-1734 / 4k</strain>
    </source>
</reference>
<dbReference type="NCBIfam" id="TIGR00481">
    <property type="entry name" value="YbhB/YbcL family Raf kinase inhibitor-like protein"/>
    <property type="match status" value="1"/>
</dbReference>
<feature type="compositionally biased region" description="Acidic residues" evidence="1">
    <location>
        <begin position="81"/>
        <end position="91"/>
    </location>
</feature>
<proteinExistence type="predicted"/>
<dbReference type="Proteomes" id="UP000001903">
    <property type="component" value="Chromosome"/>
</dbReference>
<dbReference type="RefSeq" id="WP_012943544.1">
    <property type="nucleotide sequence ID" value="NC_013743.1"/>
</dbReference>
<dbReference type="CDD" id="cd00865">
    <property type="entry name" value="PEBP_bact_arch"/>
    <property type="match status" value="1"/>
</dbReference>
<feature type="region of interest" description="Disordered" evidence="1">
    <location>
        <begin position="76"/>
        <end position="107"/>
    </location>
</feature>
<dbReference type="eggNOG" id="arCOG04702">
    <property type="taxonomic scope" value="Archaea"/>
</dbReference>
<accession>D2RV60</accession>
<sequence length="153" mass="16573">MATLTLTSPEFDDGERIPDRYGYEAANVNPPLEIDGVPDDAETLALIVDDPDAVEPAGKVWDHWLVWNVPAEETTIPVDWNPDDAGAEEGTNDYGEPGYGGPNPPDREHTYRFTVFAVADAIDPGTDPDADDLRDAMEGRTVAKATLEGTYPA</sequence>
<protein>
    <submittedName>
        <fullName evidence="2">PEBP family protein</fullName>
    </submittedName>
</protein>
<dbReference type="Gene3D" id="3.90.280.10">
    <property type="entry name" value="PEBP-like"/>
    <property type="match status" value="1"/>
</dbReference>
<dbReference type="HOGENOM" id="CLU_083918_3_2_2"/>
<dbReference type="SUPFAM" id="SSF49777">
    <property type="entry name" value="PEBP-like"/>
    <property type="match status" value="1"/>
</dbReference>
<dbReference type="GeneID" id="8742990"/>
<dbReference type="PANTHER" id="PTHR30289:SF1">
    <property type="entry name" value="PEBP (PHOSPHATIDYLETHANOLAMINE-BINDING PROTEIN) FAMILY PROTEIN"/>
    <property type="match status" value="1"/>
</dbReference>